<proteinExistence type="predicted"/>
<sequence>MSISQTRLMDIYLEDTSSSSRPLRYPKVSPMYPRQGVAEFYIFVFRRVKNYDSGRPQTSRLSLDFNLRRPLARRIVKTTEQHQLPSCRQPVAPSSTLETLFLSALSLGLSPKLSRSSARCLQTPQLRQPADHPSTPFCQLDVQDSPAKDNNITKGRTSHARCAAVWKLLVCSLRSIIAMNVSPARYLCAQGERTPTACHFTL</sequence>
<name>A0A022W5F3_TRIRU</name>
<dbReference type="EMBL" id="KK207812">
    <property type="protein sequence ID" value="EZF53630.1"/>
    <property type="molecule type" value="Genomic_DNA"/>
</dbReference>
<evidence type="ECO:0000313" key="1">
    <source>
        <dbReference type="EMBL" id="EZF53630.1"/>
    </source>
</evidence>
<reference evidence="1" key="1">
    <citation type="submission" date="2014-02" db="EMBL/GenBank/DDBJ databases">
        <title>The Genome Sequence of Trichophyton rubrum (morphotype fischeri) CBS 288.86.</title>
        <authorList>
            <consortium name="The Broad Institute Genomics Platform"/>
            <person name="Cuomo C.A."/>
            <person name="White T.C."/>
            <person name="Graser Y."/>
            <person name="Martinez-Rossi N."/>
            <person name="Heitman J."/>
            <person name="Young S.K."/>
            <person name="Zeng Q."/>
            <person name="Gargeya S."/>
            <person name="Abouelleil A."/>
            <person name="Alvarado L."/>
            <person name="Chapman S.B."/>
            <person name="Gainer-Dewar J."/>
            <person name="Goldberg J."/>
            <person name="Griggs A."/>
            <person name="Gujja S."/>
            <person name="Hansen M."/>
            <person name="Howarth C."/>
            <person name="Imamovic A."/>
            <person name="Larimer J."/>
            <person name="Martinez D."/>
            <person name="Murphy C."/>
            <person name="Pearson M.D."/>
            <person name="Persinoti G."/>
            <person name="Poon T."/>
            <person name="Priest M."/>
            <person name="Roberts A.D."/>
            <person name="Saif S."/>
            <person name="Shea T.D."/>
            <person name="Sykes S.N."/>
            <person name="Wortman J."/>
            <person name="Nusbaum C."/>
            <person name="Birren B."/>
        </authorList>
    </citation>
    <scope>NUCLEOTIDE SEQUENCE [LARGE SCALE GENOMIC DNA]</scope>
    <source>
        <strain evidence="1">CBS 288.86</strain>
    </source>
</reference>
<accession>A0A022W5F3</accession>
<dbReference type="AlphaFoldDB" id="A0A022W5F3"/>
<gene>
    <name evidence="1" type="ORF">H103_03427</name>
</gene>
<organism evidence="1">
    <name type="scientific">Trichophyton rubrum CBS 288.86</name>
    <dbReference type="NCBI Taxonomy" id="1215330"/>
    <lineage>
        <taxon>Eukaryota</taxon>
        <taxon>Fungi</taxon>
        <taxon>Dikarya</taxon>
        <taxon>Ascomycota</taxon>
        <taxon>Pezizomycotina</taxon>
        <taxon>Eurotiomycetes</taxon>
        <taxon>Eurotiomycetidae</taxon>
        <taxon>Onygenales</taxon>
        <taxon>Arthrodermataceae</taxon>
        <taxon>Trichophyton</taxon>
    </lineage>
</organism>
<dbReference type="HOGENOM" id="CLU_1355529_0_0_1"/>
<dbReference type="Proteomes" id="UP000023758">
    <property type="component" value="Unassembled WGS sequence"/>
</dbReference>
<protein>
    <submittedName>
        <fullName evidence="1">Uncharacterized protein</fullName>
    </submittedName>
</protein>